<evidence type="ECO:0000313" key="2">
    <source>
        <dbReference type="EMBL" id="KAA8521086.1"/>
    </source>
</evidence>
<feature type="signal peptide" evidence="1">
    <location>
        <begin position="1"/>
        <end position="19"/>
    </location>
</feature>
<accession>A0A5J4ZTE7</accession>
<keyword evidence="1" id="KW-0732">Signal</keyword>
<feature type="chain" id="PRO_5023909680" evidence="1">
    <location>
        <begin position="20"/>
        <end position="218"/>
    </location>
</feature>
<dbReference type="AlphaFoldDB" id="A0A5J4ZTE7"/>
<organism evidence="2 3">
    <name type="scientific">Nyssa sinensis</name>
    <dbReference type="NCBI Taxonomy" id="561372"/>
    <lineage>
        <taxon>Eukaryota</taxon>
        <taxon>Viridiplantae</taxon>
        <taxon>Streptophyta</taxon>
        <taxon>Embryophyta</taxon>
        <taxon>Tracheophyta</taxon>
        <taxon>Spermatophyta</taxon>
        <taxon>Magnoliopsida</taxon>
        <taxon>eudicotyledons</taxon>
        <taxon>Gunneridae</taxon>
        <taxon>Pentapetalae</taxon>
        <taxon>asterids</taxon>
        <taxon>Cornales</taxon>
        <taxon>Nyssaceae</taxon>
        <taxon>Nyssa</taxon>
    </lineage>
</organism>
<evidence type="ECO:0000313" key="3">
    <source>
        <dbReference type="Proteomes" id="UP000325577"/>
    </source>
</evidence>
<proteinExistence type="predicted"/>
<dbReference type="EMBL" id="CM018048">
    <property type="protein sequence ID" value="KAA8521086.1"/>
    <property type="molecule type" value="Genomic_DNA"/>
</dbReference>
<reference evidence="2 3" key="1">
    <citation type="submission" date="2019-09" db="EMBL/GenBank/DDBJ databases">
        <title>A chromosome-level genome assembly of the Chinese tupelo Nyssa sinensis.</title>
        <authorList>
            <person name="Yang X."/>
            <person name="Kang M."/>
            <person name="Yang Y."/>
            <person name="Xiong H."/>
            <person name="Wang M."/>
            <person name="Zhang Z."/>
            <person name="Wang Z."/>
            <person name="Wu H."/>
            <person name="Ma T."/>
            <person name="Liu J."/>
            <person name="Xi Z."/>
        </authorList>
    </citation>
    <scope>NUCLEOTIDE SEQUENCE [LARGE SCALE GENOMIC DNA]</scope>
    <source>
        <strain evidence="2">J267</strain>
        <tissue evidence="2">Leaf</tissue>
    </source>
</reference>
<name>A0A5J4ZTE7_9ASTE</name>
<sequence>MLDLLKMLLLLILMKRKFPLFERKQLKISEGLPRLNKQDKNSIPPTGNVTKKAKGVGLSCPTLVTDVGELCELIQSVPLSKHVSILDVVFLALRVALSPEKATAKSLLSILSDDMASVERIVGGLCRTSSGIVACIEDFMLKAKGGEEAFSKDVEFHQHLTNHYCGSAKVAPQKKKCTGRSPIAKGVQLTSSAKRMKISSSFHEALVETVRLFREGLV</sequence>
<protein>
    <submittedName>
        <fullName evidence="2">Uncharacterized protein</fullName>
    </submittedName>
</protein>
<gene>
    <name evidence="2" type="ORF">F0562_011761</name>
</gene>
<keyword evidence="3" id="KW-1185">Reference proteome</keyword>
<evidence type="ECO:0000256" key="1">
    <source>
        <dbReference type="SAM" id="SignalP"/>
    </source>
</evidence>
<dbReference type="Proteomes" id="UP000325577">
    <property type="component" value="Linkage Group LG5"/>
</dbReference>